<evidence type="ECO:0000313" key="4">
    <source>
        <dbReference type="EMBL" id="OIQ96623.1"/>
    </source>
</evidence>
<proteinExistence type="predicted"/>
<dbReference type="InterPro" id="IPR048304">
    <property type="entry name" value="UbiD_Rift_dom"/>
</dbReference>
<dbReference type="EC" id="4.1.1.-" evidence="4"/>
<feature type="domain" description="3-octaprenyl-4-hydroxybenzoate carboxy-lyase-like C-terminal" evidence="3">
    <location>
        <begin position="315"/>
        <end position="439"/>
    </location>
</feature>
<organism evidence="4">
    <name type="scientific">mine drainage metagenome</name>
    <dbReference type="NCBI Taxonomy" id="410659"/>
    <lineage>
        <taxon>unclassified sequences</taxon>
        <taxon>metagenomes</taxon>
        <taxon>ecological metagenomes</taxon>
    </lineage>
</organism>
<keyword evidence="4" id="KW-0456">Lyase</keyword>
<reference evidence="4" key="1">
    <citation type="submission" date="2016-10" db="EMBL/GenBank/DDBJ databases">
        <title>Sequence of Gallionella enrichment culture.</title>
        <authorList>
            <person name="Poehlein A."/>
            <person name="Muehling M."/>
            <person name="Daniel R."/>
        </authorList>
    </citation>
    <scope>NUCLEOTIDE SEQUENCE</scope>
</reference>
<dbReference type="Pfam" id="PF20696">
    <property type="entry name" value="UbiD_C"/>
    <property type="match status" value="1"/>
</dbReference>
<dbReference type="PANTHER" id="PTHR30108">
    <property type="entry name" value="3-OCTAPRENYL-4-HYDROXYBENZOATE CARBOXY-LYASE-RELATED"/>
    <property type="match status" value="1"/>
</dbReference>
<dbReference type="Pfam" id="PF01977">
    <property type="entry name" value="UbiD"/>
    <property type="match status" value="1"/>
</dbReference>
<dbReference type="GO" id="GO:0005737">
    <property type="term" value="C:cytoplasm"/>
    <property type="evidence" value="ECO:0007669"/>
    <property type="project" value="TreeGrafter"/>
</dbReference>
<feature type="domain" description="3-octaprenyl-4-hydroxybenzoate carboxy-lyase-like N-terminal" evidence="2">
    <location>
        <begin position="22"/>
        <end position="98"/>
    </location>
</feature>
<accession>A0A1J5RXD8</accession>
<protein>
    <submittedName>
        <fullName evidence="4">Phenolic acid decarboxylase subunit C</fullName>
        <ecNumber evidence="4">4.1.1.-</ecNumber>
        <ecNumber evidence="4">4.1.1.61</ecNumber>
    </submittedName>
</protein>
<evidence type="ECO:0000259" key="2">
    <source>
        <dbReference type="Pfam" id="PF20695"/>
    </source>
</evidence>
<sequence length="467" mass="50838">MKTKRQGVAGEATPLTDLGACIAALEAAGNLIRVRSEVSPRFELAGIARKLEGSKPVLFERVAGHAYPVLTGLLWNRAVVAALFGVAREQVPFRIAAAVGKWQNNKAALPSRLQDAAPANEVVEDGIDLSLLPLPVHALKDGGRYLDSSLVVARHPETGGINASIHRIQMTRKDRLSFLIDPGRHLGEYVAIAERRGEALPVTINNGVGLAPWIVASLPRLGEGKPAVANHLAGRAIPWMRAQSVDVPAYADAQFVIEAEILPGVREWEGPFAEVTGYYGGRDQRWVMQVKKITRRRQPVFHTVLSGQEVWNAVGFTAEAAIFGAVQGRIPEVRAVFLPPGGCGFYQAVVQVDNSRPGIGKEVINETFKAFRSLQRVVVVDCDVNLYDATDVDWAITTRFDPDTDLVILPGQEGHILNPIVKQDADGKGGTVSKMGIDALIPFDRDRAQFARVKFKEVQLSDYDIAF</sequence>
<name>A0A1J5RXD8_9ZZZZ</name>
<dbReference type="NCBIfam" id="TIGR00148">
    <property type="entry name" value="UbiD family decarboxylase"/>
    <property type="match status" value="1"/>
</dbReference>
<dbReference type="GO" id="GO:0018799">
    <property type="term" value="F:4-hydroxybenzoate decarboxylase activity"/>
    <property type="evidence" value="ECO:0007669"/>
    <property type="project" value="UniProtKB-EC"/>
</dbReference>
<dbReference type="InterPro" id="IPR002830">
    <property type="entry name" value="UbiD"/>
</dbReference>
<dbReference type="InterPro" id="IPR049383">
    <property type="entry name" value="UbiD-like_N"/>
</dbReference>
<comment type="caution">
    <text evidence="4">The sequence shown here is derived from an EMBL/GenBank/DDBJ whole genome shotgun (WGS) entry which is preliminary data.</text>
</comment>
<evidence type="ECO:0000259" key="1">
    <source>
        <dbReference type="Pfam" id="PF01977"/>
    </source>
</evidence>
<evidence type="ECO:0000259" key="3">
    <source>
        <dbReference type="Pfam" id="PF20696"/>
    </source>
</evidence>
<dbReference type="EMBL" id="MLJW01000145">
    <property type="protein sequence ID" value="OIQ96623.1"/>
    <property type="molecule type" value="Genomic_DNA"/>
</dbReference>
<dbReference type="InterPro" id="IPR049381">
    <property type="entry name" value="UbiD-like_C"/>
</dbReference>
<gene>
    <name evidence="4" type="primary">bsdC_3</name>
    <name evidence="4" type="ORF">GALL_213260</name>
</gene>
<dbReference type="SUPFAM" id="SSF50475">
    <property type="entry name" value="FMN-binding split barrel"/>
    <property type="match status" value="1"/>
</dbReference>
<dbReference type="Pfam" id="PF20695">
    <property type="entry name" value="UbiD_N"/>
    <property type="match status" value="1"/>
</dbReference>
<dbReference type="PANTHER" id="PTHR30108:SF17">
    <property type="entry name" value="FERULIC ACID DECARBOXYLASE 1"/>
    <property type="match status" value="1"/>
</dbReference>
<dbReference type="AlphaFoldDB" id="A0A1J5RXD8"/>
<dbReference type="EC" id="4.1.1.61" evidence="4"/>
<feature type="domain" description="3-octaprenyl-4-hydroxybenzoate carboxy-lyase-like Rift-related" evidence="1">
    <location>
        <begin position="115"/>
        <end position="308"/>
    </location>
</feature>
<dbReference type="SUPFAM" id="SSF143968">
    <property type="entry name" value="UbiD C-terminal domain-like"/>
    <property type="match status" value="1"/>
</dbReference>
<dbReference type="Gene3D" id="3.40.1670.10">
    <property type="entry name" value="UbiD C-terminal domain-like"/>
    <property type="match status" value="1"/>
</dbReference>